<sequence>MLTMQALGPSLSFERLIIPLRSPHNPPEPRVRHLGVASTGPQAVFLGGRSHVHGAFIRRLFSFCLLCSAPPLIIRTTGSLSMTGHRSSCMRDGSGLRQGSSTSERQHSHTQIWKDWLSFLPSCASCDLQPRQAGTSGARLPKPSHVVSYLSKVE</sequence>
<proteinExistence type="predicted"/>
<evidence type="ECO:0000313" key="2">
    <source>
        <dbReference type="EMBL" id="KAK3891441.1"/>
    </source>
</evidence>
<organism evidence="2 3">
    <name type="scientific">Petrolisthes cinctipes</name>
    <name type="common">Flat porcelain crab</name>
    <dbReference type="NCBI Taxonomy" id="88211"/>
    <lineage>
        <taxon>Eukaryota</taxon>
        <taxon>Metazoa</taxon>
        <taxon>Ecdysozoa</taxon>
        <taxon>Arthropoda</taxon>
        <taxon>Crustacea</taxon>
        <taxon>Multicrustacea</taxon>
        <taxon>Malacostraca</taxon>
        <taxon>Eumalacostraca</taxon>
        <taxon>Eucarida</taxon>
        <taxon>Decapoda</taxon>
        <taxon>Pleocyemata</taxon>
        <taxon>Anomura</taxon>
        <taxon>Galatheoidea</taxon>
        <taxon>Porcellanidae</taxon>
        <taxon>Petrolisthes</taxon>
    </lineage>
</organism>
<protein>
    <submittedName>
        <fullName evidence="2">Uncharacterized protein</fullName>
    </submittedName>
</protein>
<keyword evidence="3" id="KW-1185">Reference proteome</keyword>
<reference evidence="2" key="1">
    <citation type="submission" date="2023-10" db="EMBL/GenBank/DDBJ databases">
        <title>Genome assemblies of two species of porcelain crab, Petrolisthes cinctipes and Petrolisthes manimaculis (Anomura: Porcellanidae).</title>
        <authorList>
            <person name="Angst P."/>
        </authorList>
    </citation>
    <scope>NUCLEOTIDE SEQUENCE</scope>
    <source>
        <strain evidence="2">PB745_01</strain>
        <tissue evidence="2">Gill</tissue>
    </source>
</reference>
<dbReference type="AlphaFoldDB" id="A0AAE1KZW0"/>
<accession>A0AAE1KZW0</accession>
<evidence type="ECO:0000313" key="3">
    <source>
        <dbReference type="Proteomes" id="UP001286313"/>
    </source>
</evidence>
<gene>
    <name evidence="2" type="ORF">Pcinc_004672</name>
</gene>
<dbReference type="EMBL" id="JAWQEG010000344">
    <property type="protein sequence ID" value="KAK3891441.1"/>
    <property type="molecule type" value="Genomic_DNA"/>
</dbReference>
<comment type="caution">
    <text evidence="2">The sequence shown here is derived from an EMBL/GenBank/DDBJ whole genome shotgun (WGS) entry which is preliminary data.</text>
</comment>
<name>A0AAE1KZW0_PETCI</name>
<dbReference type="Proteomes" id="UP001286313">
    <property type="component" value="Unassembled WGS sequence"/>
</dbReference>
<feature type="region of interest" description="Disordered" evidence="1">
    <location>
        <begin position="84"/>
        <end position="107"/>
    </location>
</feature>
<evidence type="ECO:0000256" key="1">
    <source>
        <dbReference type="SAM" id="MobiDB-lite"/>
    </source>
</evidence>